<name>A0A0F9Y6F7_9ZZZZ</name>
<reference evidence="2" key="1">
    <citation type="journal article" date="2015" name="Nature">
        <title>Complex archaea that bridge the gap between prokaryotes and eukaryotes.</title>
        <authorList>
            <person name="Spang A."/>
            <person name="Saw J.H."/>
            <person name="Jorgensen S.L."/>
            <person name="Zaremba-Niedzwiedzka K."/>
            <person name="Martijn J."/>
            <person name="Lind A.E."/>
            <person name="van Eijk R."/>
            <person name="Schleper C."/>
            <person name="Guy L."/>
            <person name="Ettema T.J."/>
        </authorList>
    </citation>
    <scope>NUCLEOTIDE SEQUENCE</scope>
</reference>
<feature type="transmembrane region" description="Helical" evidence="1">
    <location>
        <begin position="190"/>
        <end position="211"/>
    </location>
</feature>
<organism evidence="2">
    <name type="scientific">marine sediment metagenome</name>
    <dbReference type="NCBI Taxonomy" id="412755"/>
    <lineage>
        <taxon>unclassified sequences</taxon>
        <taxon>metagenomes</taxon>
        <taxon>ecological metagenomes</taxon>
    </lineage>
</organism>
<accession>A0A0F9Y6F7</accession>
<dbReference type="EMBL" id="LAZR01000042">
    <property type="protein sequence ID" value="KKO00209.1"/>
    <property type="molecule type" value="Genomic_DNA"/>
</dbReference>
<keyword evidence="1" id="KW-0472">Membrane</keyword>
<keyword evidence="1" id="KW-0812">Transmembrane</keyword>
<sequence length="220" mass="24649">MALTPTKNDNMKKYILLLVFLWTSMGSFAHSPDASTVVLAEQENNVWVLQINASLTAFQQEVRTHFAETPYKTPEEFQEMVISHIKNNLQFTFNNGEQIILGKGVVKLGHETKVVFEVLNIPTAITSVNVSNKVFSDINRNQSALMIFKEGFAKDHFTLDKTNDHTIALIVQDNKFIEKTEQNAGVSPSLIILGLIGSICLGLLIKNIFLLREKSVARTN</sequence>
<comment type="caution">
    <text evidence="2">The sequence shown here is derived from an EMBL/GenBank/DDBJ whole genome shotgun (WGS) entry which is preliminary data.</text>
</comment>
<gene>
    <name evidence="2" type="ORF">LCGC14_0129750</name>
</gene>
<evidence type="ECO:0000313" key="2">
    <source>
        <dbReference type="EMBL" id="KKO00209.1"/>
    </source>
</evidence>
<protein>
    <submittedName>
        <fullName evidence="2">Uncharacterized protein</fullName>
    </submittedName>
</protein>
<dbReference type="AlphaFoldDB" id="A0A0F9Y6F7"/>
<evidence type="ECO:0000256" key="1">
    <source>
        <dbReference type="SAM" id="Phobius"/>
    </source>
</evidence>
<proteinExistence type="predicted"/>
<keyword evidence="1" id="KW-1133">Transmembrane helix</keyword>